<dbReference type="PANTHER" id="PTHR47371:SF3">
    <property type="entry name" value="PHOSPHOGLYCEROL TRANSFERASE I"/>
    <property type="match status" value="1"/>
</dbReference>
<evidence type="ECO:0000259" key="10">
    <source>
        <dbReference type="Pfam" id="PF00884"/>
    </source>
</evidence>
<evidence type="ECO:0000256" key="7">
    <source>
        <dbReference type="ARBA" id="ARBA00023136"/>
    </source>
</evidence>
<keyword evidence="12" id="KW-1185">Reference proteome</keyword>
<dbReference type="InterPro" id="IPR050448">
    <property type="entry name" value="OpgB/LTA_synthase_biosynth"/>
</dbReference>
<evidence type="ECO:0000256" key="5">
    <source>
        <dbReference type="ARBA" id="ARBA00022692"/>
    </source>
</evidence>
<dbReference type="InterPro" id="IPR012160">
    <property type="entry name" value="LtaS-like"/>
</dbReference>
<feature type="transmembrane region" description="Helical" evidence="9">
    <location>
        <begin position="65"/>
        <end position="84"/>
    </location>
</feature>
<dbReference type="InterPro" id="IPR017850">
    <property type="entry name" value="Alkaline_phosphatase_core_sf"/>
</dbReference>
<dbReference type="SUPFAM" id="SSF53649">
    <property type="entry name" value="Alkaline phosphatase-like"/>
    <property type="match status" value="1"/>
</dbReference>
<evidence type="ECO:0000256" key="3">
    <source>
        <dbReference type="ARBA" id="ARBA00009983"/>
    </source>
</evidence>
<keyword evidence="4 8" id="KW-1003">Cell membrane</keyword>
<protein>
    <submittedName>
        <fullName evidence="11">Sulfatase</fullName>
    </submittedName>
</protein>
<dbReference type="PIRSF" id="PIRSF005091">
    <property type="entry name" value="Mmb_sulf_HI1246"/>
    <property type="match status" value="1"/>
</dbReference>
<comment type="pathway">
    <text evidence="2">Cell wall biogenesis; lipoteichoic acid biosynthesis.</text>
</comment>
<evidence type="ECO:0000313" key="11">
    <source>
        <dbReference type="EMBL" id="KIL36039.1"/>
    </source>
</evidence>
<evidence type="ECO:0000313" key="12">
    <source>
        <dbReference type="Proteomes" id="UP000054526"/>
    </source>
</evidence>
<dbReference type="CDD" id="cd16015">
    <property type="entry name" value="LTA_synthase"/>
    <property type="match status" value="1"/>
</dbReference>
<proteinExistence type="inferred from homology"/>
<gene>
    <name evidence="11" type="ORF">SD71_10045</name>
</gene>
<organism evidence="11 12">
    <name type="scientific">Cohnella kolymensis</name>
    <dbReference type="NCBI Taxonomy" id="1590652"/>
    <lineage>
        <taxon>Bacteria</taxon>
        <taxon>Bacillati</taxon>
        <taxon>Bacillota</taxon>
        <taxon>Bacilli</taxon>
        <taxon>Bacillales</taxon>
        <taxon>Paenibacillaceae</taxon>
        <taxon>Cohnella</taxon>
    </lineage>
</organism>
<name>A0ABR5A4S0_9BACL</name>
<evidence type="ECO:0000256" key="1">
    <source>
        <dbReference type="ARBA" id="ARBA00004651"/>
    </source>
</evidence>
<keyword evidence="5 9" id="KW-0812">Transmembrane</keyword>
<comment type="subcellular location">
    <subcellularLocation>
        <location evidence="1">Cell membrane</location>
        <topology evidence="1">Multi-pass membrane protein</topology>
    </subcellularLocation>
</comment>
<dbReference type="Pfam" id="PF00884">
    <property type="entry name" value="Sulfatase"/>
    <property type="match status" value="1"/>
</dbReference>
<accession>A0ABR5A4S0</accession>
<comment type="similarity">
    <text evidence="3 8">Belongs to the LTA synthase family.</text>
</comment>
<dbReference type="PANTHER" id="PTHR47371">
    <property type="entry name" value="LIPOTEICHOIC ACID SYNTHASE"/>
    <property type="match status" value="1"/>
</dbReference>
<evidence type="ECO:0000256" key="6">
    <source>
        <dbReference type="ARBA" id="ARBA00022989"/>
    </source>
</evidence>
<evidence type="ECO:0000256" key="9">
    <source>
        <dbReference type="SAM" id="Phobius"/>
    </source>
</evidence>
<dbReference type="InterPro" id="IPR000917">
    <property type="entry name" value="Sulfatase_N"/>
</dbReference>
<reference evidence="11 12" key="1">
    <citation type="submission" date="2014-12" db="EMBL/GenBank/DDBJ databases">
        <title>Draft genome sequence of Cohnella kolymensis strain B-2846.</title>
        <authorList>
            <person name="Karlyshev A.V."/>
            <person name="Kudryashova E.B."/>
        </authorList>
    </citation>
    <scope>NUCLEOTIDE SEQUENCE [LARGE SCALE GENOMIC DNA]</scope>
    <source>
        <strain evidence="11 12">VKM B-2846</strain>
    </source>
</reference>
<feature type="transmembrane region" description="Helical" evidence="9">
    <location>
        <begin position="113"/>
        <end position="131"/>
    </location>
</feature>
<evidence type="ECO:0000256" key="2">
    <source>
        <dbReference type="ARBA" id="ARBA00004936"/>
    </source>
</evidence>
<dbReference type="EMBL" id="JXAL01000016">
    <property type="protein sequence ID" value="KIL36039.1"/>
    <property type="molecule type" value="Genomic_DNA"/>
</dbReference>
<feature type="transmembrane region" description="Helical" evidence="9">
    <location>
        <begin position="9"/>
        <end position="28"/>
    </location>
</feature>
<dbReference type="Gene3D" id="3.30.1120.170">
    <property type="match status" value="1"/>
</dbReference>
<feature type="domain" description="Sulfatase N-terminal" evidence="10">
    <location>
        <begin position="242"/>
        <end position="533"/>
    </location>
</feature>
<dbReference type="Proteomes" id="UP000054526">
    <property type="component" value="Unassembled WGS sequence"/>
</dbReference>
<feature type="transmembrane region" description="Helical" evidence="9">
    <location>
        <begin position="40"/>
        <end position="58"/>
    </location>
</feature>
<evidence type="ECO:0000256" key="8">
    <source>
        <dbReference type="PIRNR" id="PIRNR005091"/>
    </source>
</evidence>
<sequence>MLNKLARPFFYTFILLMLKLMLFRLFLFDDAGWSRLPADGLALLAILCLVELATSAAWKRMCFFIVNFIFSLILFASTVYYSYYGSVPTYTALLALKQVMQIRASVESTVRPGYFLFFADLIVLIAVWMAYRKKMRFAATMKSNLAWKTGVMVIALVCIFVSGRYIQSGGSIANENAELESLGFLDYQVSAAIKLSREDEAAKGGSLQDTAAKLDKLEADYPLQTRAKKLDKPAYFGAAKGKNLIIVQLEAFQNFPIHLSLGGQVLTPVLNRLTDEGLYFPHVFQQIGQGNTADAEFMSNTSIYPTGKIAMSMGYGDRELPSLPRLLQKYGYEASTFHVNDVKFWDRNKLYPALHFDHYYDKPFYKNDHFNDFGPSDEELYKLGMDKILARAKQNKPFYAQFVTVSSHHPFKIPDDRKRIAIPESMQGTQLGDYLAAVNYTDYALGTFIDRLKQEGLWDNTVLVVYGDHFGLQPQDNDPAFIKSQLGITYDPVVSRFNIPLVIHVPGNDKGKVIEQAGGQLDFLPTVANLLGVNLKSEHFTAFGHDLLNIERNTFGMRYYLPTGSFINNDILFVPGKGFDDGTAVSIKSLEPVKDISPYRQDYEYTLKLLKLSDEYVRLLPKRAP</sequence>
<comment type="caution">
    <text evidence="11">The sequence shown here is derived from an EMBL/GenBank/DDBJ whole genome shotgun (WGS) entry which is preliminary data.</text>
</comment>
<feature type="transmembrane region" description="Helical" evidence="9">
    <location>
        <begin position="145"/>
        <end position="166"/>
    </location>
</feature>
<keyword evidence="7 8" id="KW-0472">Membrane</keyword>
<dbReference type="Gene3D" id="3.40.720.10">
    <property type="entry name" value="Alkaline Phosphatase, subunit A"/>
    <property type="match status" value="1"/>
</dbReference>
<evidence type="ECO:0000256" key="4">
    <source>
        <dbReference type="ARBA" id="ARBA00022475"/>
    </source>
</evidence>
<keyword evidence="6 9" id="KW-1133">Transmembrane helix</keyword>